<reference evidence="3" key="1">
    <citation type="journal article" date="2019" name="Int. J. Syst. Evol. Microbiol.">
        <title>The Global Catalogue of Microorganisms (GCM) 10K type strain sequencing project: providing services to taxonomists for standard genome sequencing and annotation.</title>
        <authorList>
            <consortium name="The Broad Institute Genomics Platform"/>
            <consortium name="The Broad Institute Genome Sequencing Center for Infectious Disease"/>
            <person name="Wu L."/>
            <person name="Ma J."/>
        </authorList>
    </citation>
    <scope>NUCLEOTIDE SEQUENCE [LARGE SCALE GENOMIC DNA]</scope>
    <source>
        <strain evidence="3">JCM 17304</strain>
    </source>
</reference>
<evidence type="ECO:0000313" key="3">
    <source>
        <dbReference type="Proteomes" id="UP001500392"/>
    </source>
</evidence>
<name>A0ABP7X1G6_9GAMM</name>
<dbReference type="CDD" id="cd06558">
    <property type="entry name" value="crotonase-like"/>
    <property type="match status" value="1"/>
</dbReference>
<dbReference type="InterPro" id="IPR029045">
    <property type="entry name" value="ClpP/crotonase-like_dom_sf"/>
</dbReference>
<dbReference type="PANTHER" id="PTHR11941">
    <property type="entry name" value="ENOYL-COA HYDRATASE-RELATED"/>
    <property type="match status" value="1"/>
</dbReference>
<dbReference type="RefSeq" id="WP_344937617.1">
    <property type="nucleotide sequence ID" value="NZ_BAABDM010000007.1"/>
</dbReference>
<evidence type="ECO:0000256" key="1">
    <source>
        <dbReference type="ARBA" id="ARBA00005254"/>
    </source>
</evidence>
<dbReference type="Pfam" id="PF00378">
    <property type="entry name" value="ECH_1"/>
    <property type="match status" value="1"/>
</dbReference>
<gene>
    <name evidence="2" type="ORF">GCM10022414_30140</name>
</gene>
<proteinExistence type="inferred from homology"/>
<protein>
    <submittedName>
        <fullName evidence="2">Crotonase/enoyl-CoA hydratase family protein</fullName>
    </submittedName>
</protein>
<organism evidence="2 3">
    <name type="scientific">Zhongshania borealis</name>
    <dbReference type="NCBI Taxonomy" id="889488"/>
    <lineage>
        <taxon>Bacteria</taxon>
        <taxon>Pseudomonadati</taxon>
        <taxon>Pseudomonadota</taxon>
        <taxon>Gammaproteobacteria</taxon>
        <taxon>Cellvibrionales</taxon>
        <taxon>Spongiibacteraceae</taxon>
        <taxon>Zhongshania</taxon>
    </lineage>
</organism>
<comment type="similarity">
    <text evidence="1">Belongs to the enoyl-CoA hydratase/isomerase family.</text>
</comment>
<dbReference type="InterPro" id="IPR001753">
    <property type="entry name" value="Enoyl-CoA_hydra/iso"/>
</dbReference>
<sequence length="263" mass="28563">MTKTLTLSDAELTLEDGIATLYFNRDDVRNALTGTALVNDIIATVDWVNEHHEVGALIITGNGNAFSSGGNVKDMYDRAGMFGGNPIEIQDRYRRGIQKMARALYQLEVPAIAAVNGAAIGAGLDVACMCDIRIGSEHAKVGETFVNLGIIPGDGGAWFLPRVVGKQRAAEMTFSGRIIGADEAKNIGLFLEVVPAAELIPYAQKMAAEFAKKPREALRISKRLLQAGERLELPDFLDFCAAQQSLCHTHEQHHQALGRFLNK</sequence>
<keyword evidence="3" id="KW-1185">Reference proteome</keyword>
<dbReference type="Gene3D" id="3.90.226.10">
    <property type="entry name" value="2-enoyl-CoA Hydratase, Chain A, domain 1"/>
    <property type="match status" value="1"/>
</dbReference>
<dbReference type="SUPFAM" id="SSF52096">
    <property type="entry name" value="ClpP/crotonase"/>
    <property type="match status" value="1"/>
</dbReference>
<dbReference type="Proteomes" id="UP001500392">
    <property type="component" value="Unassembled WGS sequence"/>
</dbReference>
<accession>A0ABP7X1G6</accession>
<dbReference type="PANTHER" id="PTHR11941:SF54">
    <property type="entry name" value="ENOYL-COA HYDRATASE, MITOCHONDRIAL"/>
    <property type="match status" value="1"/>
</dbReference>
<dbReference type="EMBL" id="BAABDM010000007">
    <property type="protein sequence ID" value="GAA4102360.1"/>
    <property type="molecule type" value="Genomic_DNA"/>
</dbReference>
<comment type="caution">
    <text evidence="2">The sequence shown here is derived from an EMBL/GenBank/DDBJ whole genome shotgun (WGS) entry which is preliminary data.</text>
</comment>
<evidence type="ECO:0000313" key="2">
    <source>
        <dbReference type="EMBL" id="GAA4102360.1"/>
    </source>
</evidence>